<keyword evidence="5 9" id="KW-0436">Ligase</keyword>
<dbReference type="EC" id="6.3.4.21" evidence="3 9"/>
<feature type="domain" description="Nicotinate/nicotinamide phosphoribosyltransferase" evidence="10">
    <location>
        <begin position="199"/>
        <end position="365"/>
    </location>
</feature>
<protein>
    <recommendedName>
        <fullName evidence="3 9">Nicotinate phosphoribosyltransferase</fullName>
        <ecNumber evidence="3 9">6.3.4.21</ecNumber>
    </recommendedName>
</protein>
<dbReference type="Pfam" id="PF04095">
    <property type="entry name" value="NAPRTase"/>
    <property type="match status" value="1"/>
</dbReference>
<dbReference type="Gene3D" id="3.20.140.10">
    <property type="entry name" value="nicotinate phosphoribosyltransferase"/>
    <property type="match status" value="1"/>
</dbReference>
<dbReference type="AlphaFoldDB" id="A0A318S6T3"/>
<accession>A0A318S6T3</accession>
<evidence type="ECO:0000259" key="10">
    <source>
        <dbReference type="Pfam" id="PF04095"/>
    </source>
</evidence>
<comment type="PTM">
    <text evidence="9">Transiently phosphorylated on a His residue during the reaction cycle. Phosphorylation strongly increases the affinity for substrates and increases the rate of nicotinate D-ribonucleotide production. Dephosphorylation regenerates the low-affinity form of the enzyme, leading to product release.</text>
</comment>
<evidence type="ECO:0000313" key="14">
    <source>
        <dbReference type="Proteomes" id="UP000248326"/>
    </source>
</evidence>
<evidence type="ECO:0000256" key="5">
    <source>
        <dbReference type="ARBA" id="ARBA00022598"/>
    </source>
</evidence>
<dbReference type="Gene3D" id="3.20.20.70">
    <property type="entry name" value="Aldolase class I"/>
    <property type="match status" value="1"/>
</dbReference>
<dbReference type="SUPFAM" id="SSF54675">
    <property type="entry name" value="Nicotinate/Quinolinate PRTase N-terminal domain-like"/>
    <property type="match status" value="1"/>
</dbReference>
<evidence type="ECO:0000256" key="3">
    <source>
        <dbReference type="ARBA" id="ARBA00013236"/>
    </source>
</evidence>
<dbReference type="FunFam" id="3.20.20.70:FF:000076">
    <property type="entry name" value="Nicotinate phosphoribosyltransferase"/>
    <property type="match status" value="1"/>
</dbReference>
<sequence>MELRAKGLPVPTGSPFTEEIFELLERALKLRRRFLNACDPTFVTDVVSPLFTDLYQLTMLAGYLRHGLHEQEATFDLYIRRAPFEGGYAVWAGLETALSMLESWRFEDVHLAYLRGLGLFDETFLAYLRDWRFRATVTTFPEGRVVFPNEPLLTVTGALGEGQLVETALLNVLNFQTLVATKASRAVLTAANGERAGSVVEFGARRAQGPDGADSATRAAFVGGATGTSNVEAGMAFGIPVVGTHAHAWVEAFASELDAFRAYAAAFPNDCTLLIDTFDTLASGLPNAIRVGLEMKARGQRLRGVRLDSGDLAYLSRKCREALDAAGLADVRVVASNDLDEFVIDSVIREGGRVDVFGVGTRLVTGGGPGGGALGGVYKLVDLAGTPKMKLTADRAKSTVPGRKRVLRVRRDGRALLDVVALEGEDVRPSQLVTDPQNPLNRTRIPSNVEVEDARQVVMRDGQRTHDREELAVLRDRAANDLANLPEGTTRLLNPHVYRVGLSEKLQDLRSRKIAELEASLHS</sequence>
<dbReference type="UniPathway" id="UPA00253">
    <property type="reaction ID" value="UER00457"/>
</dbReference>
<dbReference type="Proteomes" id="UP000248326">
    <property type="component" value="Unassembled WGS sequence"/>
</dbReference>
<proteinExistence type="inferred from homology"/>
<dbReference type="SUPFAM" id="SSF51690">
    <property type="entry name" value="Nicotinate/Quinolinate PRTase C-terminal domain-like"/>
    <property type="match status" value="1"/>
</dbReference>
<dbReference type="NCBIfam" id="NF006695">
    <property type="entry name" value="PRK09243.1-2"/>
    <property type="match status" value="1"/>
</dbReference>
<feature type="domain" description="Nicotinate phosphoribosyltransferase C-terminal" evidence="12">
    <location>
        <begin position="403"/>
        <end position="509"/>
    </location>
</feature>
<evidence type="ECO:0000256" key="4">
    <source>
        <dbReference type="ARBA" id="ARBA00022553"/>
    </source>
</evidence>
<evidence type="ECO:0000256" key="2">
    <source>
        <dbReference type="ARBA" id="ARBA00010897"/>
    </source>
</evidence>
<evidence type="ECO:0000256" key="8">
    <source>
        <dbReference type="ARBA" id="ARBA00048668"/>
    </source>
</evidence>
<keyword evidence="7 9" id="KW-0808">Transferase</keyword>
<keyword evidence="13" id="KW-0328">Glycosyltransferase</keyword>
<gene>
    <name evidence="13" type="ORF">DES52_109194</name>
</gene>
<dbReference type="Pfam" id="PF17767">
    <property type="entry name" value="NAPRTase_N"/>
    <property type="match status" value="1"/>
</dbReference>
<dbReference type="PANTHER" id="PTHR11098:SF1">
    <property type="entry name" value="NICOTINATE PHOSPHORIBOSYLTRANSFERASE"/>
    <property type="match status" value="1"/>
</dbReference>
<keyword evidence="6 9" id="KW-0662">Pyridine nucleotide biosynthesis</keyword>
<dbReference type="NCBIfam" id="TIGR01513">
    <property type="entry name" value="NAPRTase_put"/>
    <property type="match status" value="1"/>
</dbReference>
<dbReference type="InterPro" id="IPR006405">
    <property type="entry name" value="Nic_PRibTrfase_pncB"/>
</dbReference>
<dbReference type="InterPro" id="IPR036068">
    <property type="entry name" value="Nicotinate_pribotase-like_C"/>
</dbReference>
<evidence type="ECO:0000256" key="6">
    <source>
        <dbReference type="ARBA" id="ARBA00022642"/>
    </source>
</evidence>
<name>A0A318S6T3_9DEIO</name>
<dbReference type="InterPro" id="IPR013785">
    <property type="entry name" value="Aldolase_TIM"/>
</dbReference>
<evidence type="ECO:0000256" key="9">
    <source>
        <dbReference type="RuleBase" id="RU365100"/>
    </source>
</evidence>
<dbReference type="EMBL" id="QJSX01000009">
    <property type="protein sequence ID" value="PYE53417.1"/>
    <property type="molecule type" value="Genomic_DNA"/>
</dbReference>
<comment type="pathway">
    <text evidence="1 9">Cofactor biosynthesis; NAD(+) biosynthesis; nicotinate D-ribonucleotide from nicotinate: step 1/1.</text>
</comment>
<dbReference type="CDD" id="cd01570">
    <property type="entry name" value="NAPRTase_A"/>
    <property type="match status" value="1"/>
</dbReference>
<dbReference type="InterPro" id="IPR007229">
    <property type="entry name" value="Nic_PRibTrfase-Fam"/>
</dbReference>
<comment type="caution">
    <text evidence="13">The sequence shown here is derived from an EMBL/GenBank/DDBJ whole genome shotgun (WGS) entry which is preliminary data.</text>
</comment>
<dbReference type="GO" id="GO:0034355">
    <property type="term" value="P:NAD+ biosynthetic process via the salvage pathway"/>
    <property type="evidence" value="ECO:0007669"/>
    <property type="project" value="TreeGrafter"/>
</dbReference>
<dbReference type="InterPro" id="IPR041619">
    <property type="entry name" value="NAPRTase_C"/>
</dbReference>
<dbReference type="Pfam" id="PF17956">
    <property type="entry name" value="NAPRTase_C"/>
    <property type="match status" value="1"/>
</dbReference>
<organism evidence="13 14">
    <name type="scientific">Deinococcus yavapaiensis KR-236</name>
    <dbReference type="NCBI Taxonomy" id="694435"/>
    <lineage>
        <taxon>Bacteria</taxon>
        <taxon>Thermotogati</taxon>
        <taxon>Deinococcota</taxon>
        <taxon>Deinococci</taxon>
        <taxon>Deinococcales</taxon>
        <taxon>Deinococcaceae</taxon>
        <taxon>Deinococcus</taxon>
    </lineage>
</organism>
<feature type="domain" description="Nicotinate phosphoribosyltransferase N-terminal" evidence="11">
    <location>
        <begin position="50"/>
        <end position="174"/>
    </location>
</feature>
<keyword evidence="14" id="KW-1185">Reference proteome</keyword>
<evidence type="ECO:0000259" key="11">
    <source>
        <dbReference type="Pfam" id="PF17767"/>
    </source>
</evidence>
<dbReference type="NCBIfam" id="NF009131">
    <property type="entry name" value="PRK12484.1"/>
    <property type="match status" value="1"/>
</dbReference>
<dbReference type="InterPro" id="IPR041525">
    <property type="entry name" value="N/Namide_PRibTrfase"/>
</dbReference>
<comment type="function">
    <text evidence="9">Catalyzes the first step in the biosynthesis of NAD from nicotinic acid, the ATP-dependent synthesis of beta-nicotinate D-ribonucleotide from nicotinate and 5-phospho-D-ribose 1-phosphate.</text>
</comment>
<dbReference type="PANTHER" id="PTHR11098">
    <property type="entry name" value="NICOTINATE PHOSPHORIBOSYLTRANSFERASE"/>
    <property type="match status" value="1"/>
</dbReference>
<evidence type="ECO:0000256" key="7">
    <source>
        <dbReference type="ARBA" id="ARBA00022679"/>
    </source>
</evidence>
<dbReference type="GO" id="GO:0005829">
    <property type="term" value="C:cytosol"/>
    <property type="evidence" value="ECO:0007669"/>
    <property type="project" value="TreeGrafter"/>
</dbReference>
<comment type="catalytic activity">
    <reaction evidence="8 9">
        <text>5-phospho-alpha-D-ribose 1-diphosphate + nicotinate + ATP + H2O = nicotinate beta-D-ribonucleotide + ADP + phosphate + diphosphate</text>
        <dbReference type="Rhea" id="RHEA:36163"/>
        <dbReference type="ChEBI" id="CHEBI:15377"/>
        <dbReference type="ChEBI" id="CHEBI:30616"/>
        <dbReference type="ChEBI" id="CHEBI:32544"/>
        <dbReference type="ChEBI" id="CHEBI:33019"/>
        <dbReference type="ChEBI" id="CHEBI:43474"/>
        <dbReference type="ChEBI" id="CHEBI:57502"/>
        <dbReference type="ChEBI" id="CHEBI:58017"/>
        <dbReference type="ChEBI" id="CHEBI:456216"/>
        <dbReference type="EC" id="6.3.4.21"/>
    </reaction>
</comment>
<reference evidence="13 14" key="1">
    <citation type="submission" date="2018-06" db="EMBL/GenBank/DDBJ databases">
        <title>Genomic Encyclopedia of Type Strains, Phase IV (KMG-IV): sequencing the most valuable type-strain genomes for metagenomic binning, comparative biology and taxonomic classification.</title>
        <authorList>
            <person name="Goeker M."/>
        </authorList>
    </citation>
    <scope>NUCLEOTIDE SEQUENCE [LARGE SCALE GENOMIC DNA]</scope>
    <source>
        <strain evidence="13 14">DSM 18048</strain>
    </source>
</reference>
<evidence type="ECO:0000259" key="12">
    <source>
        <dbReference type="Pfam" id="PF17956"/>
    </source>
</evidence>
<comment type="similarity">
    <text evidence="2 9">Belongs to the NAPRTase family.</text>
</comment>
<evidence type="ECO:0000256" key="1">
    <source>
        <dbReference type="ARBA" id="ARBA00004952"/>
    </source>
</evidence>
<keyword evidence="4" id="KW-0597">Phosphoprotein</keyword>
<dbReference type="InterPro" id="IPR040727">
    <property type="entry name" value="NAPRTase_N"/>
</dbReference>
<evidence type="ECO:0000313" key="13">
    <source>
        <dbReference type="EMBL" id="PYE53417.1"/>
    </source>
</evidence>
<dbReference type="GO" id="GO:0004516">
    <property type="term" value="F:nicotinate phosphoribosyltransferase activity"/>
    <property type="evidence" value="ECO:0007669"/>
    <property type="project" value="UniProtKB-UniRule"/>
</dbReference>
<dbReference type="PIRSF" id="PIRSF000484">
    <property type="entry name" value="NAPRT"/>
    <property type="match status" value="1"/>
</dbReference>
<dbReference type="GO" id="GO:0047280">
    <property type="term" value="F:nicotinamide phosphoribosyltransferase activity"/>
    <property type="evidence" value="ECO:0007669"/>
    <property type="project" value="UniProtKB-ARBA"/>
</dbReference>